<name>A0A142B8S5_9GAMM</name>
<dbReference type="AlphaFoldDB" id="A0A142B8S5"/>
<protein>
    <submittedName>
        <fullName evidence="1">Uncharacterized protein</fullName>
    </submittedName>
</protein>
<dbReference type="Proteomes" id="UP000071065">
    <property type="component" value="Chromosome"/>
</dbReference>
<dbReference type="KEGG" id="emp:EZMO1_0936"/>
<proteinExistence type="predicted"/>
<gene>
    <name evidence="1" type="ORF">EZMO1_0936</name>
</gene>
<accession>A0A142B8S5</accession>
<dbReference type="EMBL" id="CP013251">
    <property type="protein sequence ID" value="AMO55151.1"/>
    <property type="molecule type" value="Genomic_DNA"/>
</dbReference>
<sequence>MPSAADKNSFILNGSNRTSRPYALKLPDVFNSMDRKRNVSTLINVVNDTGLILELL</sequence>
<evidence type="ECO:0000313" key="1">
    <source>
        <dbReference type="EMBL" id="AMO55151.1"/>
    </source>
</evidence>
<reference evidence="1 2" key="1">
    <citation type="journal article" date="2016" name="Front. Microbiol.">
        <title>Genomic Insight into the Host-Endosymbiont Relationship of Endozoicomonas montiporae CL-33(T) with its Coral Host.</title>
        <authorList>
            <person name="Ding J.-Y."/>
            <person name="Shiu J.-H."/>
            <person name="Chen W.-M."/>
            <person name="Chiang Y.-R."/>
            <person name="Tang S.-L."/>
        </authorList>
    </citation>
    <scope>NUCLEOTIDE SEQUENCE [LARGE SCALE GENOMIC DNA]</scope>
    <source>
        <strain evidence="1 2">CL-33</strain>
    </source>
</reference>
<evidence type="ECO:0000313" key="2">
    <source>
        <dbReference type="Proteomes" id="UP000071065"/>
    </source>
</evidence>
<dbReference type="PATRIC" id="fig|570277.3.peg.1019"/>
<organism evidence="1 2">
    <name type="scientific">Endozoicomonas montiporae CL-33</name>
    <dbReference type="NCBI Taxonomy" id="570277"/>
    <lineage>
        <taxon>Bacteria</taxon>
        <taxon>Pseudomonadati</taxon>
        <taxon>Pseudomonadota</taxon>
        <taxon>Gammaproteobacteria</taxon>
        <taxon>Oceanospirillales</taxon>
        <taxon>Endozoicomonadaceae</taxon>
        <taxon>Endozoicomonas</taxon>
    </lineage>
</organism>